<evidence type="ECO:0000313" key="2">
    <source>
        <dbReference type="EMBL" id="QPI48151.1"/>
    </source>
</evidence>
<keyword evidence="3" id="KW-1185">Reference proteome</keyword>
<feature type="region of interest" description="Disordered" evidence="1">
    <location>
        <begin position="1"/>
        <end position="70"/>
    </location>
</feature>
<dbReference type="RefSeq" id="WP_206087790.1">
    <property type="nucleotide sequence ID" value="NZ_CP065053.1"/>
</dbReference>
<accession>A0AA49A6H1</accession>
<proteinExistence type="predicted"/>
<reference evidence="2 3" key="1">
    <citation type="submission" date="2020-11" db="EMBL/GenBank/DDBJ databases">
        <authorList>
            <person name="Sun Q."/>
        </authorList>
    </citation>
    <scope>NUCLEOTIDE SEQUENCE [LARGE SCALE GENOMIC DNA]</scope>
    <source>
        <strain evidence="2 3">P8398</strain>
    </source>
</reference>
<dbReference type="Proteomes" id="UP000662888">
    <property type="component" value="Chromosome"/>
</dbReference>
<name>A0AA49A6H1_9BURK</name>
<feature type="compositionally biased region" description="Acidic residues" evidence="1">
    <location>
        <begin position="44"/>
        <end position="54"/>
    </location>
</feature>
<evidence type="ECO:0000256" key="1">
    <source>
        <dbReference type="SAM" id="MobiDB-lite"/>
    </source>
</evidence>
<sequence length="70" mass="7502">MSSTHENDQPDNPFGALPSPSARPRGVPHAGIPLPDDDLHLPDEPDDDDEDDDDLRLMADTMPGEGPGDD</sequence>
<evidence type="ECO:0000313" key="3">
    <source>
        <dbReference type="Proteomes" id="UP000662888"/>
    </source>
</evidence>
<dbReference type="EMBL" id="CP065053">
    <property type="protein sequence ID" value="QPI48151.1"/>
    <property type="molecule type" value="Genomic_DNA"/>
</dbReference>
<gene>
    <name evidence="2" type="ORF">IV454_21730</name>
</gene>
<protein>
    <submittedName>
        <fullName evidence="2">Uncharacterized protein</fullName>
    </submittedName>
</protein>
<organism evidence="2 3">
    <name type="scientific">Massilia antarctica</name>
    <dbReference type="NCBI Taxonomy" id="2765360"/>
    <lineage>
        <taxon>Bacteria</taxon>
        <taxon>Pseudomonadati</taxon>
        <taxon>Pseudomonadota</taxon>
        <taxon>Betaproteobacteria</taxon>
        <taxon>Burkholderiales</taxon>
        <taxon>Oxalobacteraceae</taxon>
        <taxon>Telluria group</taxon>
        <taxon>Massilia</taxon>
    </lineage>
</organism>